<accession>A0A9P4U8N0</accession>
<dbReference type="Proteomes" id="UP000799764">
    <property type="component" value="Unassembled WGS sequence"/>
</dbReference>
<feature type="compositionally biased region" description="Basic and acidic residues" evidence="1">
    <location>
        <begin position="131"/>
        <end position="144"/>
    </location>
</feature>
<keyword evidence="3" id="KW-1185">Reference proteome</keyword>
<evidence type="ECO:0000313" key="2">
    <source>
        <dbReference type="EMBL" id="KAF2441380.1"/>
    </source>
</evidence>
<organism evidence="2 3">
    <name type="scientific">Karstenula rhodostoma CBS 690.94</name>
    <dbReference type="NCBI Taxonomy" id="1392251"/>
    <lineage>
        <taxon>Eukaryota</taxon>
        <taxon>Fungi</taxon>
        <taxon>Dikarya</taxon>
        <taxon>Ascomycota</taxon>
        <taxon>Pezizomycotina</taxon>
        <taxon>Dothideomycetes</taxon>
        <taxon>Pleosporomycetidae</taxon>
        <taxon>Pleosporales</taxon>
        <taxon>Massarineae</taxon>
        <taxon>Didymosphaeriaceae</taxon>
        <taxon>Karstenula</taxon>
    </lineage>
</organism>
<proteinExistence type="predicted"/>
<dbReference type="AlphaFoldDB" id="A0A9P4U8N0"/>
<comment type="caution">
    <text evidence="2">The sequence shown here is derived from an EMBL/GenBank/DDBJ whole genome shotgun (WGS) entry which is preliminary data.</text>
</comment>
<feature type="compositionally biased region" description="Low complexity" evidence="1">
    <location>
        <begin position="38"/>
        <end position="50"/>
    </location>
</feature>
<dbReference type="EMBL" id="MU001506">
    <property type="protein sequence ID" value="KAF2441380.1"/>
    <property type="molecule type" value="Genomic_DNA"/>
</dbReference>
<gene>
    <name evidence="2" type="ORF">P171DRAFT_488933</name>
</gene>
<evidence type="ECO:0000313" key="3">
    <source>
        <dbReference type="Proteomes" id="UP000799764"/>
    </source>
</evidence>
<reference evidence="2" key="1">
    <citation type="journal article" date="2020" name="Stud. Mycol.">
        <title>101 Dothideomycetes genomes: a test case for predicting lifestyles and emergence of pathogens.</title>
        <authorList>
            <person name="Haridas S."/>
            <person name="Albert R."/>
            <person name="Binder M."/>
            <person name="Bloem J."/>
            <person name="Labutti K."/>
            <person name="Salamov A."/>
            <person name="Andreopoulos B."/>
            <person name="Baker S."/>
            <person name="Barry K."/>
            <person name="Bills G."/>
            <person name="Bluhm B."/>
            <person name="Cannon C."/>
            <person name="Castanera R."/>
            <person name="Culley D."/>
            <person name="Daum C."/>
            <person name="Ezra D."/>
            <person name="Gonzalez J."/>
            <person name="Henrissat B."/>
            <person name="Kuo A."/>
            <person name="Liang C."/>
            <person name="Lipzen A."/>
            <person name="Lutzoni F."/>
            <person name="Magnuson J."/>
            <person name="Mondo S."/>
            <person name="Nolan M."/>
            <person name="Ohm R."/>
            <person name="Pangilinan J."/>
            <person name="Park H.-J."/>
            <person name="Ramirez L."/>
            <person name="Alfaro M."/>
            <person name="Sun H."/>
            <person name="Tritt A."/>
            <person name="Yoshinaga Y."/>
            <person name="Zwiers L.-H."/>
            <person name="Turgeon B."/>
            <person name="Goodwin S."/>
            <person name="Spatafora J."/>
            <person name="Crous P."/>
            <person name="Grigoriev I."/>
        </authorList>
    </citation>
    <scope>NUCLEOTIDE SEQUENCE</scope>
    <source>
        <strain evidence="2">CBS 690.94</strain>
    </source>
</reference>
<feature type="region of interest" description="Disordered" evidence="1">
    <location>
        <begin position="20"/>
        <end position="159"/>
    </location>
</feature>
<name>A0A9P4U8N0_9PLEO</name>
<evidence type="ECO:0000256" key="1">
    <source>
        <dbReference type="SAM" id="MobiDB-lite"/>
    </source>
</evidence>
<sequence>MACRTAVLSLPSVARLASSQKAARRLRTPVHGHGGTGRAATRAQQQQSASLRQEEPRPQRAASGTTRKACSGLEARRRAAIRPSAMRRGLALITRGGTQAACTGEKNRRRPGTVGRPRPPSPPQSLSGVESQRRTSRAEAEQPLEKPAVTKYIGTTVRS</sequence>
<protein>
    <submittedName>
        <fullName evidence="2">Uncharacterized protein</fullName>
    </submittedName>
</protein>